<evidence type="ECO:0000313" key="2">
    <source>
        <dbReference type="EMBL" id="VAX35782.1"/>
    </source>
</evidence>
<dbReference type="AlphaFoldDB" id="A0A3B1D4X3"/>
<accession>A0A3B1D4X3</accession>
<reference evidence="2" key="1">
    <citation type="submission" date="2018-06" db="EMBL/GenBank/DDBJ databases">
        <authorList>
            <person name="Zhirakovskaya E."/>
        </authorList>
    </citation>
    <scope>NUCLEOTIDE SEQUENCE</scope>
</reference>
<keyword evidence="1" id="KW-0472">Membrane</keyword>
<name>A0A3B1D4X3_9ZZZZ</name>
<keyword evidence="1" id="KW-1133">Transmembrane helix</keyword>
<gene>
    <name evidence="2" type="ORF">MNBD_PLANCTO02-1075</name>
</gene>
<sequence length="78" mass="8822">MSTSRPPSHLQKNASTLMALTGVLFITGGLIALVTMVLPQFLFVVLVFFAFIFIILFHYLAWGRWLSKQTPPEDETDH</sequence>
<evidence type="ECO:0000256" key="1">
    <source>
        <dbReference type="SAM" id="Phobius"/>
    </source>
</evidence>
<proteinExistence type="predicted"/>
<dbReference type="EMBL" id="UOGL01000009">
    <property type="protein sequence ID" value="VAX35782.1"/>
    <property type="molecule type" value="Genomic_DNA"/>
</dbReference>
<protein>
    <submittedName>
        <fullName evidence="2">Uncharacterized protein</fullName>
    </submittedName>
</protein>
<keyword evidence="1" id="KW-0812">Transmembrane</keyword>
<organism evidence="2">
    <name type="scientific">hydrothermal vent metagenome</name>
    <dbReference type="NCBI Taxonomy" id="652676"/>
    <lineage>
        <taxon>unclassified sequences</taxon>
        <taxon>metagenomes</taxon>
        <taxon>ecological metagenomes</taxon>
    </lineage>
</organism>
<feature type="transmembrane region" description="Helical" evidence="1">
    <location>
        <begin position="14"/>
        <end position="35"/>
    </location>
</feature>
<feature type="transmembrane region" description="Helical" evidence="1">
    <location>
        <begin position="41"/>
        <end position="62"/>
    </location>
</feature>